<reference evidence="1" key="1">
    <citation type="submission" date="2014-11" db="EMBL/GenBank/DDBJ databases">
        <authorList>
            <person name="Amaro Gonzalez C."/>
        </authorList>
    </citation>
    <scope>NUCLEOTIDE SEQUENCE</scope>
</reference>
<dbReference type="AlphaFoldDB" id="A0A0E9UKZ4"/>
<proteinExistence type="predicted"/>
<reference evidence="1" key="2">
    <citation type="journal article" date="2015" name="Fish Shellfish Immunol.">
        <title>Early steps in the European eel (Anguilla anguilla)-Vibrio vulnificus interaction in the gills: Role of the RtxA13 toxin.</title>
        <authorList>
            <person name="Callol A."/>
            <person name="Pajuelo D."/>
            <person name="Ebbesson L."/>
            <person name="Teles M."/>
            <person name="MacKenzie S."/>
            <person name="Amaro C."/>
        </authorList>
    </citation>
    <scope>NUCLEOTIDE SEQUENCE</scope>
</reference>
<name>A0A0E9UKZ4_ANGAN</name>
<accession>A0A0E9UKZ4</accession>
<protein>
    <submittedName>
        <fullName evidence="1">Uncharacterized protein</fullName>
    </submittedName>
</protein>
<dbReference type="EMBL" id="GBXM01042934">
    <property type="protein sequence ID" value="JAH65643.1"/>
    <property type="molecule type" value="Transcribed_RNA"/>
</dbReference>
<organism evidence="1">
    <name type="scientific">Anguilla anguilla</name>
    <name type="common">European freshwater eel</name>
    <name type="synonym">Muraena anguilla</name>
    <dbReference type="NCBI Taxonomy" id="7936"/>
    <lineage>
        <taxon>Eukaryota</taxon>
        <taxon>Metazoa</taxon>
        <taxon>Chordata</taxon>
        <taxon>Craniata</taxon>
        <taxon>Vertebrata</taxon>
        <taxon>Euteleostomi</taxon>
        <taxon>Actinopterygii</taxon>
        <taxon>Neopterygii</taxon>
        <taxon>Teleostei</taxon>
        <taxon>Anguilliformes</taxon>
        <taxon>Anguillidae</taxon>
        <taxon>Anguilla</taxon>
    </lineage>
</organism>
<evidence type="ECO:0000313" key="1">
    <source>
        <dbReference type="EMBL" id="JAH65643.1"/>
    </source>
</evidence>
<sequence>MHLNPNLQPLRVPSEISHLRHTNRL</sequence>